<evidence type="ECO:0000313" key="9">
    <source>
        <dbReference type="EMBL" id="KAK3277524.1"/>
    </source>
</evidence>
<feature type="domain" description="Hydroxyproline O-arabinosyltransferase-like" evidence="8">
    <location>
        <begin position="511"/>
        <end position="736"/>
    </location>
</feature>
<keyword evidence="10" id="KW-1185">Reference proteome</keyword>
<dbReference type="GO" id="GO:0016757">
    <property type="term" value="F:glycosyltransferase activity"/>
    <property type="evidence" value="ECO:0007669"/>
    <property type="project" value="UniProtKB-KW"/>
</dbReference>
<dbReference type="Pfam" id="PF23452">
    <property type="entry name" value="HPAT"/>
    <property type="match status" value="1"/>
</dbReference>
<dbReference type="Proteomes" id="UP001190700">
    <property type="component" value="Unassembled WGS sequence"/>
</dbReference>
<dbReference type="AlphaFoldDB" id="A0AAE0GG90"/>
<sequence>MFNILSKGTHEYYCQIRCTRSLRLAMNSRNKKTLPSARHPPQPTKAAASSKGRNVVAIVIFSMLGLVAYRHFAVTMSGLAASSFSARSDGWQQDIREATFENHAQIRKAGDDPAPSSAHLRSLLAVRRGLQRISALTPPVFLATRDQEPGSLCDGAACVGGITNFKPMPLPTAPQATPSPKKMEAGSSPSAAWRLRACDNSDALWDVSRLRFFSDGTEINIPADAILSSGSAADPEHGGVTGYEASQALRDDGSIWGGRTSGKHNNQLFLGARLGSPVTVDCMQLTQCNLGADPIECPHRKECVFLEREVDAAWILHHSFEGIPSGSNEKMCVKTWKPKPKSPPPPMSQEYEDRDTQEIISKYERPVDPNTGRAPVTVVLYTQPYCKGAEMQAKEGEVGILYKLTDCPGVGGGEPGSIFGGKFPDGSALTMGNIKSVRVVGEGEVDLHEDCGGNNYWASVLPIDGCTNLYTWPPTRSLRFVYRDSLKDRQGPQTFGEHGPVPDNEDDTPKYRVTFSAESSEYHGFQTQAVLYSFIETQQAAHGGRFTRLLTAGAPDDMVDQFPTFQAKRHPYSKRYSPLNKADVSAKWMASVHAPGPDEVIIMIDPDNWLLQPLEKWAAMVRPGFAVAQGAWFGGQIHAVRQLWDIFCRRECQAGRERLHLSAVPYVVHSLDFAKIAPLWKIYTLLIKEGLDRQPDLSRRFAGLQIDWCVEMYGYVFAGAELGIHHDIQPNMQVRDVDGVVSKDEEGRVPMLHIGRAWLKPSYTPAKRWMHTEGAAWKHRGTQVWCKCNFTAGTVVPWPVPDMSAGTDFQSWHTLRILHGAQEKFGILPTTTKYRKTGRAYSQAWP</sequence>
<keyword evidence="5 7" id="KW-1133">Transmembrane helix</keyword>
<feature type="transmembrane region" description="Helical" evidence="7">
    <location>
        <begin position="55"/>
        <end position="72"/>
    </location>
</feature>
<evidence type="ECO:0000256" key="7">
    <source>
        <dbReference type="SAM" id="Phobius"/>
    </source>
</evidence>
<evidence type="ECO:0000256" key="2">
    <source>
        <dbReference type="ARBA" id="ARBA00022676"/>
    </source>
</evidence>
<gene>
    <name evidence="9" type="ORF">CYMTET_14475</name>
</gene>
<proteinExistence type="predicted"/>
<name>A0AAE0GG90_9CHLO</name>
<keyword evidence="4 7" id="KW-0812">Transmembrane</keyword>
<reference evidence="9 10" key="1">
    <citation type="journal article" date="2015" name="Genome Biol. Evol.">
        <title>Comparative Genomics of a Bacterivorous Green Alga Reveals Evolutionary Causalities and Consequences of Phago-Mixotrophic Mode of Nutrition.</title>
        <authorList>
            <person name="Burns J.A."/>
            <person name="Paasch A."/>
            <person name="Narechania A."/>
            <person name="Kim E."/>
        </authorList>
    </citation>
    <scope>NUCLEOTIDE SEQUENCE [LARGE SCALE GENOMIC DNA]</scope>
    <source>
        <strain evidence="9 10">PLY_AMNH</strain>
    </source>
</reference>
<dbReference type="GO" id="GO:0016020">
    <property type="term" value="C:membrane"/>
    <property type="evidence" value="ECO:0007669"/>
    <property type="project" value="UniProtKB-SubCell"/>
</dbReference>
<dbReference type="InterPro" id="IPR056508">
    <property type="entry name" value="HPAT-like"/>
</dbReference>
<comment type="caution">
    <text evidence="9">The sequence shown here is derived from an EMBL/GenBank/DDBJ whole genome shotgun (WGS) entry which is preliminary data.</text>
</comment>
<dbReference type="EMBL" id="LGRX02006065">
    <property type="protein sequence ID" value="KAK3277524.1"/>
    <property type="molecule type" value="Genomic_DNA"/>
</dbReference>
<dbReference type="PANTHER" id="PTHR31485">
    <property type="entry name" value="PEPTIDYL SERINE ALPHA-GALACTOSYLTRANSFERASE"/>
    <property type="match status" value="1"/>
</dbReference>
<keyword evidence="6 7" id="KW-0472">Membrane</keyword>
<dbReference type="PANTHER" id="PTHR31485:SF7">
    <property type="entry name" value="PEPTIDYL SERINE ALPHA-GALACTOSYLTRANSFERASE"/>
    <property type="match status" value="1"/>
</dbReference>
<dbReference type="InterPro" id="IPR044845">
    <property type="entry name" value="HPAT/SRGT1-like"/>
</dbReference>
<keyword evidence="3" id="KW-0808">Transferase</keyword>
<organism evidence="9 10">
    <name type="scientific">Cymbomonas tetramitiformis</name>
    <dbReference type="NCBI Taxonomy" id="36881"/>
    <lineage>
        <taxon>Eukaryota</taxon>
        <taxon>Viridiplantae</taxon>
        <taxon>Chlorophyta</taxon>
        <taxon>Pyramimonadophyceae</taxon>
        <taxon>Pyramimonadales</taxon>
        <taxon>Pyramimonadaceae</taxon>
        <taxon>Cymbomonas</taxon>
    </lineage>
</organism>
<comment type="subcellular location">
    <subcellularLocation>
        <location evidence="1">Membrane</location>
        <topology evidence="1">Single-pass membrane protein</topology>
    </subcellularLocation>
</comment>
<evidence type="ECO:0000256" key="4">
    <source>
        <dbReference type="ARBA" id="ARBA00022692"/>
    </source>
</evidence>
<evidence type="ECO:0000256" key="6">
    <source>
        <dbReference type="ARBA" id="ARBA00023136"/>
    </source>
</evidence>
<accession>A0AAE0GG90</accession>
<protein>
    <recommendedName>
        <fullName evidence="8">Hydroxyproline O-arabinosyltransferase-like domain-containing protein</fullName>
    </recommendedName>
</protein>
<evidence type="ECO:0000256" key="3">
    <source>
        <dbReference type="ARBA" id="ARBA00022679"/>
    </source>
</evidence>
<evidence type="ECO:0000256" key="5">
    <source>
        <dbReference type="ARBA" id="ARBA00022989"/>
    </source>
</evidence>
<evidence type="ECO:0000259" key="8">
    <source>
        <dbReference type="Pfam" id="PF23452"/>
    </source>
</evidence>
<evidence type="ECO:0000256" key="1">
    <source>
        <dbReference type="ARBA" id="ARBA00004167"/>
    </source>
</evidence>
<evidence type="ECO:0000313" key="10">
    <source>
        <dbReference type="Proteomes" id="UP001190700"/>
    </source>
</evidence>
<keyword evidence="2" id="KW-0328">Glycosyltransferase</keyword>